<dbReference type="AlphaFoldDB" id="A0A915HRL7"/>
<evidence type="ECO:0000313" key="1">
    <source>
        <dbReference type="Proteomes" id="UP000887565"/>
    </source>
</evidence>
<dbReference type="Proteomes" id="UP000887565">
    <property type="component" value="Unplaced"/>
</dbReference>
<organism evidence="1 2">
    <name type="scientific">Romanomermis culicivorax</name>
    <name type="common">Nematode worm</name>
    <dbReference type="NCBI Taxonomy" id="13658"/>
    <lineage>
        <taxon>Eukaryota</taxon>
        <taxon>Metazoa</taxon>
        <taxon>Ecdysozoa</taxon>
        <taxon>Nematoda</taxon>
        <taxon>Enoplea</taxon>
        <taxon>Dorylaimia</taxon>
        <taxon>Mermithida</taxon>
        <taxon>Mermithoidea</taxon>
        <taxon>Mermithidae</taxon>
        <taxon>Romanomermis</taxon>
    </lineage>
</organism>
<name>A0A915HRL7_ROMCU</name>
<evidence type="ECO:0000313" key="2">
    <source>
        <dbReference type="WBParaSite" id="nRc.2.0.1.t04012-RA"/>
    </source>
</evidence>
<accession>A0A915HRL7</accession>
<protein>
    <submittedName>
        <fullName evidence="2">Uncharacterized protein</fullName>
    </submittedName>
</protein>
<dbReference type="WBParaSite" id="nRc.2.0.1.t04012-RA">
    <property type="protein sequence ID" value="nRc.2.0.1.t04012-RA"/>
    <property type="gene ID" value="nRc.2.0.1.g04012"/>
</dbReference>
<reference evidence="2" key="1">
    <citation type="submission" date="2022-11" db="UniProtKB">
        <authorList>
            <consortium name="WormBaseParasite"/>
        </authorList>
    </citation>
    <scope>IDENTIFICATION</scope>
</reference>
<sequence length="38" mass="4661">MKAQIAEPSNMLIFLFWIRIWPKLPLLMRRFLVSWGRT</sequence>
<keyword evidence="1" id="KW-1185">Reference proteome</keyword>
<proteinExistence type="predicted"/>